<evidence type="ECO:0000259" key="2">
    <source>
        <dbReference type="PROSITE" id="PS51782"/>
    </source>
</evidence>
<dbReference type="PROSITE" id="PS51782">
    <property type="entry name" value="LYSM"/>
    <property type="match status" value="1"/>
</dbReference>
<feature type="domain" description="LysM" evidence="2">
    <location>
        <begin position="69"/>
        <end position="119"/>
    </location>
</feature>
<keyword evidence="4" id="KW-1185">Reference proteome</keyword>
<organism evidence="3 4">
    <name type="scientific">Paenibacillus thailandensis</name>
    <dbReference type="NCBI Taxonomy" id="393250"/>
    <lineage>
        <taxon>Bacteria</taxon>
        <taxon>Bacillati</taxon>
        <taxon>Bacillota</taxon>
        <taxon>Bacilli</taxon>
        <taxon>Bacillales</taxon>
        <taxon>Paenibacillaceae</taxon>
        <taxon>Paenibacillus</taxon>
    </lineage>
</organism>
<dbReference type="Gene3D" id="3.10.350.10">
    <property type="entry name" value="LysM domain"/>
    <property type="match status" value="1"/>
</dbReference>
<sequence length="122" mass="13452">MIMNPSFYRTIHNEKQANNRVKSPWLSSGNRLIRIVVIALTAALLFTSFLLITTNAASGTVEEASVSETVVVVTAGDTLWDIASHYSDGHKDIGKLVFLLKERNGLETADIRPGQTIVIPEW</sequence>
<evidence type="ECO:0000256" key="1">
    <source>
        <dbReference type="SAM" id="Phobius"/>
    </source>
</evidence>
<dbReference type="Pfam" id="PF01476">
    <property type="entry name" value="LysM"/>
    <property type="match status" value="1"/>
</dbReference>
<comment type="caution">
    <text evidence="3">The sequence shown here is derived from an EMBL/GenBank/DDBJ whole genome shotgun (WGS) entry which is preliminary data.</text>
</comment>
<dbReference type="SMART" id="SM00257">
    <property type="entry name" value="LysM"/>
    <property type="match status" value="1"/>
</dbReference>
<dbReference type="Proteomes" id="UP001597493">
    <property type="component" value="Unassembled WGS sequence"/>
</dbReference>
<dbReference type="EMBL" id="JBHUMY010000006">
    <property type="protein sequence ID" value="MFD2659682.1"/>
    <property type="molecule type" value="Genomic_DNA"/>
</dbReference>
<reference evidence="4" key="1">
    <citation type="journal article" date="2019" name="Int. J. Syst. Evol. Microbiol.">
        <title>The Global Catalogue of Microorganisms (GCM) 10K type strain sequencing project: providing services to taxonomists for standard genome sequencing and annotation.</title>
        <authorList>
            <consortium name="The Broad Institute Genomics Platform"/>
            <consortium name="The Broad Institute Genome Sequencing Center for Infectious Disease"/>
            <person name="Wu L."/>
            <person name="Ma J."/>
        </authorList>
    </citation>
    <scope>NUCLEOTIDE SEQUENCE [LARGE SCALE GENOMIC DNA]</scope>
    <source>
        <strain evidence="4">TISTR 1827</strain>
    </source>
</reference>
<feature type="transmembrane region" description="Helical" evidence="1">
    <location>
        <begin position="32"/>
        <end position="52"/>
    </location>
</feature>
<proteinExistence type="predicted"/>
<dbReference type="RefSeq" id="WP_379270372.1">
    <property type="nucleotide sequence ID" value="NZ_JBHUGT010000023.1"/>
</dbReference>
<gene>
    <name evidence="3" type="ORF">ACFSW5_05305</name>
</gene>
<dbReference type="InterPro" id="IPR036779">
    <property type="entry name" value="LysM_dom_sf"/>
</dbReference>
<dbReference type="CDD" id="cd00118">
    <property type="entry name" value="LysM"/>
    <property type="match status" value="1"/>
</dbReference>
<protein>
    <submittedName>
        <fullName evidence="3">LysM peptidoglycan-binding domain-containing protein</fullName>
    </submittedName>
</protein>
<accession>A0ABW5QTJ5</accession>
<evidence type="ECO:0000313" key="3">
    <source>
        <dbReference type="EMBL" id="MFD2659682.1"/>
    </source>
</evidence>
<keyword evidence="1" id="KW-0812">Transmembrane</keyword>
<evidence type="ECO:0000313" key="4">
    <source>
        <dbReference type="Proteomes" id="UP001597493"/>
    </source>
</evidence>
<name>A0ABW5QTJ5_9BACL</name>
<keyword evidence="1" id="KW-0472">Membrane</keyword>
<keyword evidence="1" id="KW-1133">Transmembrane helix</keyword>
<dbReference type="SUPFAM" id="SSF54106">
    <property type="entry name" value="LysM domain"/>
    <property type="match status" value="1"/>
</dbReference>
<dbReference type="InterPro" id="IPR018392">
    <property type="entry name" value="LysM"/>
</dbReference>